<keyword evidence="2" id="KW-0378">Hydrolase</keyword>
<dbReference type="InterPro" id="IPR000086">
    <property type="entry name" value="NUDIX_hydrolase_dom"/>
</dbReference>
<evidence type="ECO:0000256" key="2">
    <source>
        <dbReference type="ARBA" id="ARBA00022801"/>
    </source>
</evidence>
<comment type="cofactor">
    <cofactor evidence="1">
        <name>Mg(2+)</name>
        <dbReference type="ChEBI" id="CHEBI:18420"/>
    </cofactor>
</comment>
<reference evidence="5 6" key="1">
    <citation type="submission" date="2020-11" db="EMBL/GenBank/DDBJ databases">
        <title>Pseudonocardia abyssalis sp. nov. and Pseudonocardia oceani sp. nov., description and phylogenomic analysis of two novel actinomycetes isolated from the deep Southern Ocean.</title>
        <authorList>
            <person name="Parra J."/>
        </authorList>
    </citation>
    <scope>NUCLEOTIDE SEQUENCE [LARGE SCALE GENOMIC DNA]</scope>
    <source>
        <strain evidence="5 6">KRD-168</strain>
    </source>
</reference>
<dbReference type="PANTHER" id="PTHR43046">
    <property type="entry name" value="GDP-MANNOSE MANNOSYL HYDROLASE"/>
    <property type="match status" value="1"/>
</dbReference>
<accession>A0ABS6V159</accession>
<dbReference type="Proteomes" id="UP000694287">
    <property type="component" value="Unassembled WGS sequence"/>
</dbReference>
<evidence type="ECO:0000256" key="3">
    <source>
        <dbReference type="ARBA" id="ARBA00022842"/>
    </source>
</evidence>
<comment type="caution">
    <text evidence="5">The sequence shown here is derived from an EMBL/GenBank/DDBJ whole genome shotgun (WGS) entry which is preliminary data.</text>
</comment>
<keyword evidence="6" id="KW-1185">Reference proteome</keyword>
<gene>
    <name evidence="5" type="ORF">I4I81_26055</name>
</gene>
<evidence type="ECO:0000259" key="4">
    <source>
        <dbReference type="PROSITE" id="PS51462"/>
    </source>
</evidence>
<organism evidence="5 6">
    <name type="scientific">Pseudonocardia abyssalis</name>
    <dbReference type="NCBI Taxonomy" id="2792008"/>
    <lineage>
        <taxon>Bacteria</taxon>
        <taxon>Bacillati</taxon>
        <taxon>Actinomycetota</taxon>
        <taxon>Actinomycetes</taxon>
        <taxon>Pseudonocardiales</taxon>
        <taxon>Pseudonocardiaceae</taxon>
        <taxon>Pseudonocardia</taxon>
    </lineage>
</organism>
<sequence length="153" mass="17060">MDIVDNIARPAAAAAVLFLDHDGQVLIVEPTYKPRWEIPGGEVEKGETPREACTRVLHHQLRLDLPPGPLLVVDWAPLVREERVRFVFDGGTLTEAQLDRIELAPDVLTSWAFLSPDELFVMMEPRSVRRVLAAIDTRRTGVPAYLESGLPAD</sequence>
<protein>
    <submittedName>
        <fullName evidence="5">NUDIX domain-containing protein</fullName>
    </submittedName>
</protein>
<dbReference type="PROSITE" id="PS51462">
    <property type="entry name" value="NUDIX"/>
    <property type="match status" value="1"/>
</dbReference>
<evidence type="ECO:0000313" key="5">
    <source>
        <dbReference type="EMBL" id="MBW0137699.1"/>
    </source>
</evidence>
<proteinExistence type="predicted"/>
<dbReference type="Pfam" id="PF00293">
    <property type="entry name" value="NUDIX"/>
    <property type="match status" value="1"/>
</dbReference>
<evidence type="ECO:0000313" key="6">
    <source>
        <dbReference type="Proteomes" id="UP000694287"/>
    </source>
</evidence>
<dbReference type="PANTHER" id="PTHR43046:SF12">
    <property type="entry name" value="GDP-MANNOSE MANNOSYL HYDROLASE"/>
    <property type="match status" value="1"/>
</dbReference>
<keyword evidence="3" id="KW-0460">Magnesium</keyword>
<feature type="domain" description="Nudix hydrolase" evidence="4">
    <location>
        <begin position="8"/>
        <end position="136"/>
    </location>
</feature>
<name>A0ABS6V159_9PSEU</name>
<dbReference type="RefSeq" id="WP_218601511.1">
    <property type="nucleotide sequence ID" value="NZ_JADQDJ010000023.1"/>
</dbReference>
<dbReference type="EMBL" id="JADQDK010000001">
    <property type="protein sequence ID" value="MBW0137699.1"/>
    <property type="molecule type" value="Genomic_DNA"/>
</dbReference>
<evidence type="ECO:0000256" key="1">
    <source>
        <dbReference type="ARBA" id="ARBA00001946"/>
    </source>
</evidence>
<dbReference type="CDD" id="cd18876">
    <property type="entry name" value="NUDIX_Hydrolase"/>
    <property type="match status" value="1"/>
</dbReference>